<dbReference type="PaxDb" id="3880-AES60691"/>
<reference evidence="2" key="3">
    <citation type="submission" date="2015-04" db="UniProtKB">
        <authorList>
            <consortium name="EnsemblPlants"/>
        </authorList>
    </citation>
    <scope>IDENTIFICATION</scope>
    <source>
        <strain evidence="2">cv. Jemalong A17</strain>
    </source>
</reference>
<organism evidence="1 3">
    <name type="scientific">Medicago truncatula</name>
    <name type="common">Barrel medic</name>
    <name type="synonym">Medicago tribuloides</name>
    <dbReference type="NCBI Taxonomy" id="3880"/>
    <lineage>
        <taxon>Eukaryota</taxon>
        <taxon>Viridiplantae</taxon>
        <taxon>Streptophyta</taxon>
        <taxon>Embryophyta</taxon>
        <taxon>Tracheophyta</taxon>
        <taxon>Spermatophyta</taxon>
        <taxon>Magnoliopsida</taxon>
        <taxon>eudicotyledons</taxon>
        <taxon>Gunneridae</taxon>
        <taxon>Pentapetalae</taxon>
        <taxon>rosids</taxon>
        <taxon>fabids</taxon>
        <taxon>Fabales</taxon>
        <taxon>Fabaceae</taxon>
        <taxon>Papilionoideae</taxon>
        <taxon>50 kb inversion clade</taxon>
        <taxon>NPAAA clade</taxon>
        <taxon>Hologalegina</taxon>
        <taxon>IRL clade</taxon>
        <taxon>Trifolieae</taxon>
        <taxon>Medicago</taxon>
    </lineage>
</organism>
<protein>
    <submittedName>
        <fullName evidence="1 2">Uncharacterized protein</fullName>
    </submittedName>
</protein>
<dbReference type="AlphaFoldDB" id="G7IA74"/>
<dbReference type="HOGENOM" id="CLU_3017224_0_0_1"/>
<dbReference type="EnsemblPlants" id="AES60691">
    <property type="protein sequence ID" value="AES60691"/>
    <property type="gene ID" value="MTR_1g062170"/>
</dbReference>
<gene>
    <name evidence="1" type="ordered locus">MTR_1g062170</name>
</gene>
<keyword evidence="3" id="KW-1185">Reference proteome</keyword>
<dbReference type="Proteomes" id="UP000002051">
    <property type="component" value="Unassembled WGS sequence"/>
</dbReference>
<evidence type="ECO:0000313" key="1">
    <source>
        <dbReference type="EMBL" id="AES60691.1"/>
    </source>
</evidence>
<reference evidence="1 3" key="2">
    <citation type="journal article" date="2014" name="BMC Genomics">
        <title>An improved genome release (version Mt4.0) for the model legume Medicago truncatula.</title>
        <authorList>
            <person name="Tang H."/>
            <person name="Krishnakumar V."/>
            <person name="Bidwell S."/>
            <person name="Rosen B."/>
            <person name="Chan A."/>
            <person name="Zhou S."/>
            <person name="Gentzbittel L."/>
            <person name="Childs K.L."/>
            <person name="Yandell M."/>
            <person name="Gundlach H."/>
            <person name="Mayer K.F."/>
            <person name="Schwartz D.C."/>
            <person name="Town C.D."/>
        </authorList>
    </citation>
    <scope>GENOME REANNOTATION</scope>
    <source>
        <strain evidence="2 3">cv. Jemalong A17</strain>
    </source>
</reference>
<evidence type="ECO:0000313" key="3">
    <source>
        <dbReference type="Proteomes" id="UP000002051"/>
    </source>
</evidence>
<dbReference type="EMBL" id="CM001217">
    <property type="protein sequence ID" value="AES60691.1"/>
    <property type="molecule type" value="Genomic_DNA"/>
</dbReference>
<proteinExistence type="predicted"/>
<sequence length="56" mass="6862">MIHPLWECSGQYFASPKSSCFKGEEPENFFPSKCLYRMLWKLFNVRWWWLLHSFAT</sequence>
<reference evidence="1 3" key="1">
    <citation type="journal article" date="2011" name="Nature">
        <title>The Medicago genome provides insight into the evolution of rhizobial symbioses.</title>
        <authorList>
            <person name="Young N.D."/>
            <person name="Debelle F."/>
            <person name="Oldroyd G.E."/>
            <person name="Geurts R."/>
            <person name="Cannon S.B."/>
            <person name="Udvardi M.K."/>
            <person name="Benedito V.A."/>
            <person name="Mayer K.F."/>
            <person name="Gouzy J."/>
            <person name="Schoof H."/>
            <person name="Van de Peer Y."/>
            <person name="Proost S."/>
            <person name="Cook D.R."/>
            <person name="Meyers B.C."/>
            <person name="Spannagl M."/>
            <person name="Cheung F."/>
            <person name="De Mita S."/>
            <person name="Krishnakumar V."/>
            <person name="Gundlach H."/>
            <person name="Zhou S."/>
            <person name="Mudge J."/>
            <person name="Bharti A.K."/>
            <person name="Murray J.D."/>
            <person name="Naoumkina M.A."/>
            <person name="Rosen B."/>
            <person name="Silverstein K.A."/>
            <person name="Tang H."/>
            <person name="Rombauts S."/>
            <person name="Zhao P.X."/>
            <person name="Zhou P."/>
            <person name="Barbe V."/>
            <person name="Bardou P."/>
            <person name="Bechner M."/>
            <person name="Bellec A."/>
            <person name="Berger A."/>
            <person name="Berges H."/>
            <person name="Bidwell S."/>
            <person name="Bisseling T."/>
            <person name="Choisne N."/>
            <person name="Couloux A."/>
            <person name="Denny R."/>
            <person name="Deshpande S."/>
            <person name="Dai X."/>
            <person name="Doyle J.J."/>
            <person name="Dudez A.M."/>
            <person name="Farmer A.D."/>
            <person name="Fouteau S."/>
            <person name="Franken C."/>
            <person name="Gibelin C."/>
            <person name="Gish J."/>
            <person name="Goldstein S."/>
            <person name="Gonzalez A.J."/>
            <person name="Green P.J."/>
            <person name="Hallab A."/>
            <person name="Hartog M."/>
            <person name="Hua A."/>
            <person name="Humphray S.J."/>
            <person name="Jeong D.H."/>
            <person name="Jing Y."/>
            <person name="Jocker A."/>
            <person name="Kenton S.M."/>
            <person name="Kim D.J."/>
            <person name="Klee K."/>
            <person name="Lai H."/>
            <person name="Lang C."/>
            <person name="Lin S."/>
            <person name="Macmil S.L."/>
            <person name="Magdelenat G."/>
            <person name="Matthews L."/>
            <person name="McCorrison J."/>
            <person name="Monaghan E.L."/>
            <person name="Mun J.H."/>
            <person name="Najar F.Z."/>
            <person name="Nicholson C."/>
            <person name="Noirot C."/>
            <person name="O'Bleness M."/>
            <person name="Paule C.R."/>
            <person name="Poulain J."/>
            <person name="Prion F."/>
            <person name="Qin B."/>
            <person name="Qu C."/>
            <person name="Retzel E.F."/>
            <person name="Riddle C."/>
            <person name="Sallet E."/>
            <person name="Samain S."/>
            <person name="Samson N."/>
            <person name="Sanders I."/>
            <person name="Saurat O."/>
            <person name="Scarpelli C."/>
            <person name="Schiex T."/>
            <person name="Segurens B."/>
            <person name="Severin A.J."/>
            <person name="Sherrier D.J."/>
            <person name="Shi R."/>
            <person name="Sims S."/>
            <person name="Singer S.R."/>
            <person name="Sinharoy S."/>
            <person name="Sterck L."/>
            <person name="Viollet A."/>
            <person name="Wang B.B."/>
            <person name="Wang K."/>
            <person name="Wang M."/>
            <person name="Wang X."/>
            <person name="Warfsmann J."/>
            <person name="Weissenbach J."/>
            <person name="White D.D."/>
            <person name="White J.D."/>
            <person name="Wiley G.B."/>
            <person name="Wincker P."/>
            <person name="Xing Y."/>
            <person name="Yang L."/>
            <person name="Yao Z."/>
            <person name="Ying F."/>
            <person name="Zhai J."/>
            <person name="Zhou L."/>
            <person name="Zuber A."/>
            <person name="Denarie J."/>
            <person name="Dixon R.A."/>
            <person name="May G.D."/>
            <person name="Schwartz D.C."/>
            <person name="Rogers J."/>
            <person name="Quetier F."/>
            <person name="Town C.D."/>
            <person name="Roe B.A."/>
        </authorList>
    </citation>
    <scope>NUCLEOTIDE SEQUENCE [LARGE SCALE GENOMIC DNA]</scope>
    <source>
        <strain evidence="1">A17</strain>
        <strain evidence="2 3">cv. Jemalong A17</strain>
    </source>
</reference>
<name>G7IA74_MEDTR</name>
<accession>G7IA74</accession>
<evidence type="ECO:0000313" key="2">
    <source>
        <dbReference type="EnsemblPlants" id="AES60691"/>
    </source>
</evidence>